<dbReference type="Proteomes" id="UP000219688">
    <property type="component" value="Unassembled WGS sequence"/>
</dbReference>
<evidence type="ECO:0000313" key="4">
    <source>
        <dbReference type="Proteomes" id="UP000219688"/>
    </source>
</evidence>
<evidence type="ECO:0000313" key="3">
    <source>
        <dbReference type="EMBL" id="SOC52461.1"/>
    </source>
</evidence>
<accession>A0A285VIT6</accession>
<keyword evidence="4" id="KW-1185">Reference proteome</keyword>
<feature type="region of interest" description="Disordered" evidence="1">
    <location>
        <begin position="1"/>
        <end position="51"/>
    </location>
</feature>
<protein>
    <submittedName>
        <fullName evidence="3">Chaperone for flagella basal body P-ring formation</fullName>
    </submittedName>
</protein>
<feature type="compositionally biased region" description="Low complexity" evidence="1">
    <location>
        <begin position="29"/>
        <end position="46"/>
    </location>
</feature>
<name>A0A285VIT6_9MICO</name>
<feature type="domain" description="SAF" evidence="2">
    <location>
        <begin position="87"/>
        <end position="150"/>
    </location>
</feature>
<sequence>MHPPPPGSVTPGRGAKDEKHGEHHMPTPTLTSRAGTARGAGAPEAARPARRLEPPSWKDLRLVVGVLLVLLSVAGGIRLVASLDDTTPVYVAARDLLPGQPVREGDLVPVQVRLGDAAARYVDGTAPITTGTHLLRPVATGELVPSAALGTARQALDKTVSVPVDTVAARSLVQGAVVDVWVSRRDPDAVGEAYVDPELLLGGAVLDRVPAESSGLGAGLGRTAVQVVVPADRVGDVIAAVDQGARVTLVPAPRAVPQEGGR</sequence>
<evidence type="ECO:0000259" key="2">
    <source>
        <dbReference type="SMART" id="SM00858"/>
    </source>
</evidence>
<proteinExistence type="predicted"/>
<dbReference type="InterPro" id="IPR013974">
    <property type="entry name" value="SAF"/>
</dbReference>
<keyword evidence="3" id="KW-0966">Cell projection</keyword>
<dbReference type="SMART" id="SM00858">
    <property type="entry name" value="SAF"/>
    <property type="match status" value="1"/>
</dbReference>
<organism evidence="3 4">
    <name type="scientific">Ornithinimicrobium cerasi</name>
    <dbReference type="NCBI Taxonomy" id="2248773"/>
    <lineage>
        <taxon>Bacteria</taxon>
        <taxon>Bacillati</taxon>
        <taxon>Actinomycetota</taxon>
        <taxon>Actinomycetes</taxon>
        <taxon>Micrococcales</taxon>
        <taxon>Ornithinimicrobiaceae</taxon>
        <taxon>Ornithinimicrobium</taxon>
    </lineage>
</organism>
<gene>
    <name evidence="3" type="ORF">SAMN05421879_101577</name>
</gene>
<dbReference type="AlphaFoldDB" id="A0A285VIT6"/>
<dbReference type="EMBL" id="OBQK01000001">
    <property type="protein sequence ID" value="SOC52461.1"/>
    <property type="molecule type" value="Genomic_DNA"/>
</dbReference>
<feature type="compositionally biased region" description="Basic and acidic residues" evidence="1">
    <location>
        <begin position="14"/>
        <end position="25"/>
    </location>
</feature>
<keyword evidence="3" id="KW-0969">Cilium</keyword>
<evidence type="ECO:0000256" key="1">
    <source>
        <dbReference type="SAM" id="MobiDB-lite"/>
    </source>
</evidence>
<reference evidence="4" key="1">
    <citation type="submission" date="2017-08" db="EMBL/GenBank/DDBJ databases">
        <authorList>
            <person name="Varghese N."/>
            <person name="Submissions S."/>
        </authorList>
    </citation>
    <scope>NUCLEOTIDE SEQUENCE [LARGE SCALE GENOMIC DNA]</scope>
    <source>
        <strain evidence="4">USBA17B2</strain>
    </source>
</reference>
<keyword evidence="3" id="KW-0282">Flagellum</keyword>
<dbReference type="CDD" id="cd11614">
    <property type="entry name" value="SAF_CpaB_FlgA_like"/>
    <property type="match status" value="1"/>
</dbReference>